<proteinExistence type="predicted"/>
<name>A0ACC0VW35_9STRA</name>
<keyword evidence="2" id="KW-1185">Reference proteome</keyword>
<gene>
    <name evidence="1" type="ORF">PsorP6_010068</name>
</gene>
<reference evidence="1 2" key="1">
    <citation type="journal article" date="2022" name="bioRxiv">
        <title>The genome of the oomycete Peronosclerospora sorghi, a cosmopolitan pathogen of maize and sorghum, is inflated with dispersed pseudogenes.</title>
        <authorList>
            <person name="Fletcher K."/>
            <person name="Martin F."/>
            <person name="Isakeit T."/>
            <person name="Cavanaugh K."/>
            <person name="Magill C."/>
            <person name="Michelmore R."/>
        </authorList>
    </citation>
    <scope>NUCLEOTIDE SEQUENCE [LARGE SCALE GENOMIC DNA]</scope>
    <source>
        <strain evidence="1">P6</strain>
    </source>
</reference>
<protein>
    <submittedName>
        <fullName evidence="1">Uncharacterized protein</fullName>
    </submittedName>
</protein>
<accession>A0ACC0VW35</accession>
<evidence type="ECO:0000313" key="1">
    <source>
        <dbReference type="EMBL" id="KAI9910457.1"/>
    </source>
</evidence>
<dbReference type="Proteomes" id="UP001163321">
    <property type="component" value="Chromosome 6"/>
</dbReference>
<comment type="caution">
    <text evidence="1">The sequence shown here is derived from an EMBL/GenBank/DDBJ whole genome shotgun (WGS) entry which is preliminary data.</text>
</comment>
<dbReference type="EMBL" id="CM047585">
    <property type="protein sequence ID" value="KAI9910457.1"/>
    <property type="molecule type" value="Genomic_DNA"/>
</dbReference>
<organism evidence="1 2">
    <name type="scientific">Peronosclerospora sorghi</name>
    <dbReference type="NCBI Taxonomy" id="230839"/>
    <lineage>
        <taxon>Eukaryota</taxon>
        <taxon>Sar</taxon>
        <taxon>Stramenopiles</taxon>
        <taxon>Oomycota</taxon>
        <taxon>Peronosporomycetes</taxon>
        <taxon>Peronosporales</taxon>
        <taxon>Peronosporaceae</taxon>
        <taxon>Peronosclerospora</taxon>
    </lineage>
</organism>
<sequence>MRDAIAYASEYGLWDDKKVLAPLRSLIGRMDAWTSRVHKCLTKTGSKTQLLPLTSTDVADPLNEYVTMLTEGGSQSRVHGALTLETAEAAATQAIDEAMLRLVAAPGASGAPAFGTIPPKKQAA</sequence>
<evidence type="ECO:0000313" key="2">
    <source>
        <dbReference type="Proteomes" id="UP001163321"/>
    </source>
</evidence>